<dbReference type="GO" id="GO:0006313">
    <property type="term" value="P:DNA transposition"/>
    <property type="evidence" value="ECO:0007669"/>
    <property type="project" value="UniProtKB-UniRule"/>
</dbReference>
<keyword evidence="6 9" id="KW-0238">DNA-binding</keyword>
<dbReference type="GO" id="GO:0009037">
    <property type="term" value="F:tyrosine-based site-specific recombinase activity"/>
    <property type="evidence" value="ECO:0007669"/>
    <property type="project" value="UniProtKB-UniRule"/>
</dbReference>
<feature type="active site" description="O-(3'-phospho-DNA)-tyrosine intermediate" evidence="9">
    <location>
        <position position="275"/>
    </location>
</feature>
<gene>
    <name evidence="9" type="primary">xerC</name>
    <name evidence="12" type="ORF">ULVI_00095</name>
</gene>
<comment type="similarity">
    <text evidence="9">Belongs to the 'phage' integrase family. XerC subfamily.</text>
</comment>
<reference evidence="12 13" key="1">
    <citation type="submission" date="2016-02" db="EMBL/GenBank/DDBJ databases">
        <title>Ulvibacter sp. LPB0005, isolated from Thais luteostoma.</title>
        <authorList>
            <person name="Shin S.-K."/>
            <person name="Yi H."/>
        </authorList>
    </citation>
    <scope>NUCLEOTIDE SEQUENCE [LARGE SCALE GENOMIC DNA]</scope>
    <source>
        <strain evidence="12 13">LPB0005</strain>
    </source>
</reference>
<dbReference type="PANTHER" id="PTHR30349">
    <property type="entry name" value="PHAGE INTEGRASE-RELATED"/>
    <property type="match status" value="1"/>
</dbReference>
<comment type="function">
    <text evidence="9">Site-specific tyrosine recombinase, which acts by catalyzing the cutting and rejoining of the recombining DNA molecules. The XerC-XerD complex is essential to convert dimers of the bacterial chromosome into monomers to permit their segregation at cell division. It also contributes to the segregational stability of plasmids.</text>
</comment>
<dbReference type="InterPro" id="IPR044068">
    <property type="entry name" value="CB"/>
</dbReference>
<dbReference type="RefSeq" id="WP_068588056.1">
    <property type="nucleotide sequence ID" value="NZ_LRXL01000001.1"/>
</dbReference>
<dbReference type="SUPFAM" id="SSF56349">
    <property type="entry name" value="DNA breaking-rejoining enzymes"/>
    <property type="match status" value="1"/>
</dbReference>
<dbReference type="InterPro" id="IPR002104">
    <property type="entry name" value="Integrase_catalytic"/>
</dbReference>
<keyword evidence="4 9" id="KW-0159">Chromosome partition</keyword>
<comment type="subcellular location">
    <subcellularLocation>
        <location evidence="1 9">Cytoplasm</location>
    </subcellularLocation>
</comment>
<proteinExistence type="inferred from homology"/>
<comment type="caution">
    <text evidence="12">The sequence shown here is derived from an EMBL/GenBank/DDBJ whole genome shotgun (WGS) entry which is preliminary data.</text>
</comment>
<evidence type="ECO:0000256" key="3">
    <source>
        <dbReference type="ARBA" id="ARBA00022618"/>
    </source>
</evidence>
<evidence type="ECO:0000256" key="4">
    <source>
        <dbReference type="ARBA" id="ARBA00022829"/>
    </source>
</evidence>
<sequence length="296" mass="34025">MSFVKFIDYLEYEKKYSVHTVAAYKKDIESFLDFVSEEFEITNAKEVSYTVIRSWIVSLVNAGISNRSVNRKVSSLKAYFKFLLKTKQIEINPLTKHKALKTAKKVQVPFSENEILDVLELLGQSGDFESVRNRLMVELFYATGIRRAELVQLKISDVLLSQKIIKVLGKRNKERIIPVLPSVLETLESYLTLRNKLENIKDKDFLFVTSKGVKIYETLVYRVINSYFSKASEKVKKSPHILRHSFATHLLNQGADLSAVKELLGHSSLASTQVYTHNSITKLKEVYKTSHPRNQK</sequence>
<feature type="active site" evidence="9">
    <location>
        <position position="240"/>
    </location>
</feature>
<organism evidence="12 13">
    <name type="scientific">Cochleicola gelatinilyticus</name>
    <dbReference type="NCBI Taxonomy" id="1763537"/>
    <lineage>
        <taxon>Bacteria</taxon>
        <taxon>Pseudomonadati</taxon>
        <taxon>Bacteroidota</taxon>
        <taxon>Flavobacteriia</taxon>
        <taxon>Flavobacteriales</taxon>
        <taxon>Flavobacteriaceae</taxon>
        <taxon>Cochleicola</taxon>
    </lineage>
</organism>
<dbReference type="Gene3D" id="1.10.150.130">
    <property type="match status" value="1"/>
</dbReference>
<accession>A0A167KDH3</accession>
<dbReference type="Proteomes" id="UP000077013">
    <property type="component" value="Unassembled WGS sequence"/>
</dbReference>
<protein>
    <recommendedName>
        <fullName evidence="9">Tyrosine recombinase XerC</fullName>
    </recommendedName>
</protein>
<dbReference type="GO" id="GO:0003677">
    <property type="term" value="F:DNA binding"/>
    <property type="evidence" value="ECO:0007669"/>
    <property type="project" value="UniProtKB-UniRule"/>
</dbReference>
<name>A0A167KDH3_9FLAO</name>
<evidence type="ECO:0000259" key="11">
    <source>
        <dbReference type="PROSITE" id="PS51900"/>
    </source>
</evidence>
<dbReference type="AlphaFoldDB" id="A0A167KDH3"/>
<feature type="domain" description="Core-binding (CB)" evidence="11">
    <location>
        <begin position="1"/>
        <end position="84"/>
    </location>
</feature>
<dbReference type="InterPro" id="IPR023009">
    <property type="entry name" value="Tyrosine_recombinase_XerC/XerD"/>
</dbReference>
<dbReference type="STRING" id="1763537.ULVI_00095"/>
<keyword evidence="13" id="KW-1185">Reference proteome</keyword>
<keyword evidence="5 9" id="KW-0229">DNA integration</keyword>
<dbReference type="GO" id="GO:0005737">
    <property type="term" value="C:cytoplasm"/>
    <property type="evidence" value="ECO:0007669"/>
    <property type="project" value="UniProtKB-SubCell"/>
</dbReference>
<dbReference type="InterPro" id="IPR011010">
    <property type="entry name" value="DNA_brk_join_enz"/>
</dbReference>
<comment type="subunit">
    <text evidence="9">Forms a cyclic heterotetrameric complex composed of two molecules of XerC and two molecules of XerD.</text>
</comment>
<dbReference type="InterPro" id="IPR004107">
    <property type="entry name" value="Integrase_SAM-like_N"/>
</dbReference>
<dbReference type="InterPro" id="IPR013762">
    <property type="entry name" value="Integrase-like_cat_sf"/>
</dbReference>
<dbReference type="InterPro" id="IPR010998">
    <property type="entry name" value="Integrase_recombinase_N"/>
</dbReference>
<evidence type="ECO:0000256" key="1">
    <source>
        <dbReference type="ARBA" id="ARBA00004496"/>
    </source>
</evidence>
<evidence type="ECO:0000256" key="7">
    <source>
        <dbReference type="ARBA" id="ARBA00023172"/>
    </source>
</evidence>
<feature type="active site" evidence="9">
    <location>
        <position position="266"/>
    </location>
</feature>
<keyword evidence="7 9" id="KW-0233">DNA recombination</keyword>
<dbReference type="OrthoDB" id="9801717at2"/>
<keyword evidence="3 9" id="KW-0132">Cell division</keyword>
<evidence type="ECO:0000259" key="10">
    <source>
        <dbReference type="PROSITE" id="PS51898"/>
    </source>
</evidence>
<evidence type="ECO:0000313" key="12">
    <source>
        <dbReference type="EMBL" id="OAB81777.1"/>
    </source>
</evidence>
<evidence type="ECO:0000313" key="13">
    <source>
        <dbReference type="Proteomes" id="UP000077013"/>
    </source>
</evidence>
<dbReference type="PROSITE" id="PS51900">
    <property type="entry name" value="CB"/>
    <property type="match status" value="1"/>
</dbReference>
<dbReference type="GO" id="GO:0007059">
    <property type="term" value="P:chromosome segregation"/>
    <property type="evidence" value="ECO:0007669"/>
    <property type="project" value="UniProtKB-UniRule"/>
</dbReference>
<evidence type="ECO:0000256" key="9">
    <source>
        <dbReference type="HAMAP-Rule" id="MF_01808"/>
    </source>
</evidence>
<evidence type="ECO:0000256" key="8">
    <source>
        <dbReference type="ARBA" id="ARBA00023306"/>
    </source>
</evidence>
<feature type="active site" evidence="9">
    <location>
        <position position="146"/>
    </location>
</feature>
<dbReference type="PANTHER" id="PTHR30349:SF77">
    <property type="entry name" value="TYROSINE RECOMBINASE XERC"/>
    <property type="match status" value="1"/>
</dbReference>
<evidence type="ECO:0000256" key="2">
    <source>
        <dbReference type="ARBA" id="ARBA00022490"/>
    </source>
</evidence>
<dbReference type="Pfam" id="PF00589">
    <property type="entry name" value="Phage_integrase"/>
    <property type="match status" value="1"/>
</dbReference>
<feature type="active site" evidence="9">
    <location>
        <position position="243"/>
    </location>
</feature>
<dbReference type="HAMAP" id="MF_01808">
    <property type="entry name" value="Recomb_XerC_XerD"/>
    <property type="match status" value="1"/>
</dbReference>
<evidence type="ECO:0000256" key="5">
    <source>
        <dbReference type="ARBA" id="ARBA00022908"/>
    </source>
</evidence>
<dbReference type="Pfam" id="PF02899">
    <property type="entry name" value="Phage_int_SAM_1"/>
    <property type="match status" value="1"/>
</dbReference>
<feature type="domain" description="Tyr recombinase" evidence="10">
    <location>
        <begin position="105"/>
        <end position="288"/>
    </location>
</feature>
<keyword evidence="2 9" id="KW-0963">Cytoplasm</keyword>
<evidence type="ECO:0000256" key="6">
    <source>
        <dbReference type="ARBA" id="ARBA00023125"/>
    </source>
</evidence>
<dbReference type="InterPro" id="IPR050090">
    <property type="entry name" value="Tyrosine_recombinase_XerCD"/>
</dbReference>
<dbReference type="GO" id="GO:0051301">
    <property type="term" value="P:cell division"/>
    <property type="evidence" value="ECO:0007669"/>
    <property type="project" value="UniProtKB-KW"/>
</dbReference>
<feature type="active site" evidence="9">
    <location>
        <position position="170"/>
    </location>
</feature>
<dbReference type="PROSITE" id="PS51898">
    <property type="entry name" value="TYR_RECOMBINASE"/>
    <property type="match status" value="1"/>
</dbReference>
<dbReference type="EMBL" id="LRXL01000001">
    <property type="protein sequence ID" value="OAB81777.1"/>
    <property type="molecule type" value="Genomic_DNA"/>
</dbReference>
<dbReference type="Gene3D" id="1.10.443.10">
    <property type="entry name" value="Intergrase catalytic core"/>
    <property type="match status" value="1"/>
</dbReference>
<keyword evidence="8 9" id="KW-0131">Cell cycle</keyword>